<dbReference type="AlphaFoldDB" id="A0AA39TKQ0"/>
<feature type="compositionally biased region" description="Low complexity" evidence="1">
    <location>
        <begin position="163"/>
        <end position="177"/>
    </location>
</feature>
<evidence type="ECO:0000313" key="2">
    <source>
        <dbReference type="EMBL" id="KAK0610834.1"/>
    </source>
</evidence>
<protein>
    <submittedName>
        <fullName evidence="2">Uncharacterized protein</fullName>
    </submittedName>
</protein>
<sequence length="264" mass="28746">MGAPMGYYGVPDFSKAPRVIRPARQPYPADDKTRFLQRRARLFSSSENKEVFKNVVENLNEPQASMAYIEHLKELRARKLRQRNSGVMASAFSWKGVPAPCRAFPAGTTMPASAAKDAVMTTNDAAETPNKAVEPAAADITTASITLVPASNNAVMITDEPVSSSHEASEASTEASEPLVDAVEMTDEPSATLNEASETPAESFETPVEAFETTHEAASEEDCYMVENENRQEDSWVDIGKMSYRGLLLNVNALLAQRVGRLTI</sequence>
<reference evidence="2" key="1">
    <citation type="submission" date="2023-06" db="EMBL/GenBank/DDBJ databases">
        <title>Genome-scale phylogeny and comparative genomics of the fungal order Sordariales.</title>
        <authorList>
            <consortium name="Lawrence Berkeley National Laboratory"/>
            <person name="Hensen N."/>
            <person name="Bonometti L."/>
            <person name="Westerberg I."/>
            <person name="Brannstrom I.O."/>
            <person name="Guillou S."/>
            <person name="Cros-Aarteil S."/>
            <person name="Calhoun S."/>
            <person name="Haridas S."/>
            <person name="Kuo A."/>
            <person name="Mondo S."/>
            <person name="Pangilinan J."/>
            <person name="Riley R."/>
            <person name="Labutti K."/>
            <person name="Andreopoulos B."/>
            <person name="Lipzen A."/>
            <person name="Chen C."/>
            <person name="Yanf M."/>
            <person name="Daum C."/>
            <person name="Ng V."/>
            <person name="Clum A."/>
            <person name="Steindorff A."/>
            <person name="Ohm R."/>
            <person name="Martin F."/>
            <person name="Silar P."/>
            <person name="Natvig D."/>
            <person name="Lalanne C."/>
            <person name="Gautier V."/>
            <person name="Ament-Velasquez S.L."/>
            <person name="Kruys A."/>
            <person name="Hutchinson M.I."/>
            <person name="Powell A.J."/>
            <person name="Barry K."/>
            <person name="Miller A.N."/>
            <person name="Grigoriev I.V."/>
            <person name="Debuchy R."/>
            <person name="Gladieux P."/>
            <person name="Thoren M.H."/>
            <person name="Johannesson H."/>
        </authorList>
    </citation>
    <scope>NUCLEOTIDE SEQUENCE</scope>
    <source>
        <strain evidence="2">CBS 606.72</strain>
    </source>
</reference>
<keyword evidence="3" id="KW-1185">Reference proteome</keyword>
<feature type="region of interest" description="Disordered" evidence="1">
    <location>
        <begin position="160"/>
        <end position="179"/>
    </location>
</feature>
<organism evidence="2 3">
    <name type="scientific">Immersiella caudata</name>
    <dbReference type="NCBI Taxonomy" id="314043"/>
    <lineage>
        <taxon>Eukaryota</taxon>
        <taxon>Fungi</taxon>
        <taxon>Dikarya</taxon>
        <taxon>Ascomycota</taxon>
        <taxon>Pezizomycotina</taxon>
        <taxon>Sordariomycetes</taxon>
        <taxon>Sordariomycetidae</taxon>
        <taxon>Sordariales</taxon>
        <taxon>Lasiosphaeriaceae</taxon>
        <taxon>Immersiella</taxon>
    </lineage>
</organism>
<name>A0AA39TKQ0_9PEZI</name>
<comment type="caution">
    <text evidence="2">The sequence shown here is derived from an EMBL/GenBank/DDBJ whole genome shotgun (WGS) entry which is preliminary data.</text>
</comment>
<gene>
    <name evidence="2" type="ORF">B0T14DRAFT_529174</name>
</gene>
<dbReference type="EMBL" id="JAULSU010000007">
    <property type="protein sequence ID" value="KAK0610834.1"/>
    <property type="molecule type" value="Genomic_DNA"/>
</dbReference>
<accession>A0AA39TKQ0</accession>
<dbReference type="Proteomes" id="UP001175000">
    <property type="component" value="Unassembled WGS sequence"/>
</dbReference>
<evidence type="ECO:0000256" key="1">
    <source>
        <dbReference type="SAM" id="MobiDB-lite"/>
    </source>
</evidence>
<evidence type="ECO:0000313" key="3">
    <source>
        <dbReference type="Proteomes" id="UP001175000"/>
    </source>
</evidence>
<proteinExistence type="predicted"/>